<accession>A0A0L0VC34</accession>
<comment type="caution">
    <text evidence="2">The sequence shown here is derived from an EMBL/GenBank/DDBJ whole genome shotgun (WGS) entry which is preliminary data.</text>
</comment>
<dbReference type="EMBL" id="AJIL01000081">
    <property type="protein sequence ID" value="KNE96524.1"/>
    <property type="molecule type" value="Genomic_DNA"/>
</dbReference>
<dbReference type="Proteomes" id="UP000054564">
    <property type="component" value="Unassembled WGS sequence"/>
</dbReference>
<keyword evidence="1" id="KW-1133">Transmembrane helix</keyword>
<feature type="transmembrane region" description="Helical" evidence="1">
    <location>
        <begin position="66"/>
        <end position="84"/>
    </location>
</feature>
<gene>
    <name evidence="2" type="ORF">PSTG_10232</name>
</gene>
<organism evidence="2 3">
    <name type="scientific">Puccinia striiformis f. sp. tritici PST-78</name>
    <dbReference type="NCBI Taxonomy" id="1165861"/>
    <lineage>
        <taxon>Eukaryota</taxon>
        <taxon>Fungi</taxon>
        <taxon>Dikarya</taxon>
        <taxon>Basidiomycota</taxon>
        <taxon>Pucciniomycotina</taxon>
        <taxon>Pucciniomycetes</taxon>
        <taxon>Pucciniales</taxon>
        <taxon>Pucciniaceae</taxon>
        <taxon>Puccinia</taxon>
    </lineage>
</organism>
<evidence type="ECO:0000313" key="2">
    <source>
        <dbReference type="EMBL" id="KNE96524.1"/>
    </source>
</evidence>
<sequence length="178" mass="19708">MAMVQCIKRPRNRLAAAVHLAKQVIGFGALPLALGFPDETKIYKGVKLQLPMIHQPPSPPLQMQSFNLFIVFAVLLINTQFISVKSFKCPGLHGTPSQTHGYCTRSITDEERKAKKIGKEFTMWKEEIKTVDGKFSCDKVDLNGSVATDSFCCDVAGRIGEVEKSKQAMWTNNCSKAS</sequence>
<keyword evidence="1" id="KW-0812">Transmembrane</keyword>
<dbReference type="OrthoDB" id="2495273at2759"/>
<keyword evidence="1" id="KW-0472">Membrane</keyword>
<keyword evidence="3" id="KW-1185">Reference proteome</keyword>
<name>A0A0L0VC34_9BASI</name>
<dbReference type="AlphaFoldDB" id="A0A0L0VC34"/>
<proteinExistence type="predicted"/>
<reference evidence="3" key="1">
    <citation type="submission" date="2014-03" db="EMBL/GenBank/DDBJ databases">
        <title>The Genome Sequence of Puccinia striiformis f. sp. tritici PST-78.</title>
        <authorList>
            <consortium name="The Broad Institute Genome Sequencing Platform"/>
            <person name="Cuomo C."/>
            <person name="Hulbert S."/>
            <person name="Chen X."/>
            <person name="Walker B."/>
            <person name="Young S.K."/>
            <person name="Zeng Q."/>
            <person name="Gargeya S."/>
            <person name="Fitzgerald M."/>
            <person name="Haas B."/>
            <person name="Abouelleil A."/>
            <person name="Alvarado L."/>
            <person name="Arachchi H.M."/>
            <person name="Berlin A.M."/>
            <person name="Chapman S.B."/>
            <person name="Goldberg J."/>
            <person name="Griggs A."/>
            <person name="Gujja S."/>
            <person name="Hansen M."/>
            <person name="Howarth C."/>
            <person name="Imamovic A."/>
            <person name="Larimer J."/>
            <person name="McCowan C."/>
            <person name="Montmayeur A."/>
            <person name="Murphy C."/>
            <person name="Neiman D."/>
            <person name="Pearson M."/>
            <person name="Priest M."/>
            <person name="Roberts A."/>
            <person name="Saif S."/>
            <person name="Shea T."/>
            <person name="Sisk P."/>
            <person name="Sykes S."/>
            <person name="Wortman J."/>
            <person name="Nusbaum C."/>
            <person name="Birren B."/>
        </authorList>
    </citation>
    <scope>NUCLEOTIDE SEQUENCE [LARGE SCALE GENOMIC DNA]</scope>
    <source>
        <strain evidence="3">race PST-78</strain>
    </source>
</reference>
<evidence type="ECO:0000313" key="3">
    <source>
        <dbReference type="Proteomes" id="UP000054564"/>
    </source>
</evidence>
<evidence type="ECO:0000256" key="1">
    <source>
        <dbReference type="SAM" id="Phobius"/>
    </source>
</evidence>
<protein>
    <submittedName>
        <fullName evidence="2">Uncharacterized protein</fullName>
    </submittedName>
</protein>